<comment type="caution">
    <text evidence="1">The sequence shown here is derived from an EMBL/GenBank/DDBJ whole genome shotgun (WGS) entry which is preliminary data.</text>
</comment>
<evidence type="ECO:0000313" key="1">
    <source>
        <dbReference type="EMBL" id="KJV57790.1"/>
    </source>
</evidence>
<accession>A0A0F3MPX0</accession>
<evidence type="ECO:0000313" key="2">
    <source>
        <dbReference type="Proteomes" id="UP000033475"/>
    </source>
</evidence>
<sequence length="45" mass="5232">MDQLSRHCEEMRSIDAAISGVLYYFTRLPRRFAPRNDKLGNTSSQ</sequence>
<organism evidence="1 2">
    <name type="scientific">Rickettsia felis str. Pedreira</name>
    <dbReference type="NCBI Taxonomy" id="1359196"/>
    <lineage>
        <taxon>Bacteria</taxon>
        <taxon>Pseudomonadati</taxon>
        <taxon>Pseudomonadota</taxon>
        <taxon>Alphaproteobacteria</taxon>
        <taxon>Rickettsiales</taxon>
        <taxon>Rickettsiaceae</taxon>
        <taxon>Rickettsieae</taxon>
        <taxon>Rickettsia</taxon>
        <taxon>spotted fever group</taxon>
    </lineage>
</organism>
<dbReference type="AlphaFoldDB" id="A0A0F3MPX0"/>
<protein>
    <submittedName>
        <fullName evidence="1">Uncharacterized protein</fullName>
    </submittedName>
</protein>
<name>A0A0F3MPX0_RICFI</name>
<dbReference type="PATRIC" id="fig|1359196.3.peg.147"/>
<proteinExistence type="predicted"/>
<dbReference type="EMBL" id="LANQ01000001">
    <property type="protein sequence ID" value="KJV57790.1"/>
    <property type="molecule type" value="Genomic_DNA"/>
</dbReference>
<reference evidence="1 2" key="1">
    <citation type="submission" date="2015-01" db="EMBL/GenBank/DDBJ databases">
        <title>Genome Sequencing of Rickettsiales.</title>
        <authorList>
            <person name="Daugherty S.C."/>
            <person name="Su Q."/>
            <person name="Abolude K."/>
            <person name="Beier-Sexton M."/>
            <person name="Carlyon J.A."/>
            <person name="Carter R."/>
            <person name="Day N.P."/>
            <person name="Dumler S.J."/>
            <person name="Dyachenko V."/>
            <person name="Godinez A."/>
            <person name="Kurtti T.J."/>
            <person name="Lichay M."/>
            <person name="Mullins K.E."/>
            <person name="Ott S."/>
            <person name="Pappas-Brown V."/>
            <person name="Paris D.H."/>
            <person name="Patel P."/>
            <person name="Richards A.L."/>
            <person name="Sadzewicz L."/>
            <person name="Sears K."/>
            <person name="Seidman D."/>
            <person name="Sengamalay N."/>
            <person name="Stenos J."/>
            <person name="Tallon L.J."/>
            <person name="Vincent G."/>
            <person name="Fraser C.M."/>
            <person name="Munderloh U."/>
            <person name="Dunning-Hotopp J.C."/>
        </authorList>
    </citation>
    <scope>NUCLEOTIDE SEQUENCE [LARGE SCALE GENOMIC DNA]</scope>
    <source>
        <strain evidence="1 2">Pedreira</strain>
    </source>
</reference>
<dbReference type="Proteomes" id="UP000033475">
    <property type="component" value="Unassembled WGS sequence"/>
</dbReference>
<gene>
    <name evidence="1" type="ORF">RFEPED_0157</name>
</gene>